<keyword evidence="5 6" id="KW-0961">Cell wall biogenesis/degradation</keyword>
<dbReference type="PROSITE" id="PS52029">
    <property type="entry name" value="LD_TPASE"/>
    <property type="match status" value="1"/>
</dbReference>
<feature type="signal peptide" evidence="8">
    <location>
        <begin position="1"/>
        <end position="26"/>
    </location>
</feature>
<evidence type="ECO:0000256" key="4">
    <source>
        <dbReference type="ARBA" id="ARBA00022984"/>
    </source>
</evidence>
<dbReference type="SUPFAM" id="SSF141523">
    <property type="entry name" value="L,D-transpeptidase catalytic domain-like"/>
    <property type="match status" value="1"/>
</dbReference>
<protein>
    <recommendedName>
        <fullName evidence="9">L,D-TPase catalytic domain-containing protein</fullName>
    </recommendedName>
</protein>
<accession>S0KK05</accession>
<dbReference type="eggNOG" id="COG3757">
    <property type="taxonomic scope" value="Bacteria"/>
</dbReference>
<dbReference type="GO" id="GO:0008360">
    <property type="term" value="P:regulation of cell shape"/>
    <property type="evidence" value="ECO:0007669"/>
    <property type="project" value="UniProtKB-UniRule"/>
</dbReference>
<dbReference type="PANTHER" id="PTHR30582">
    <property type="entry name" value="L,D-TRANSPEPTIDASE"/>
    <property type="match status" value="1"/>
</dbReference>
<dbReference type="OrthoDB" id="2173042at2"/>
<evidence type="ECO:0000313" key="10">
    <source>
        <dbReference type="EMBL" id="EOW80010.1"/>
    </source>
</evidence>
<keyword evidence="2" id="KW-0808">Transferase</keyword>
<dbReference type="GO" id="GO:0071555">
    <property type="term" value="P:cell wall organization"/>
    <property type="evidence" value="ECO:0007669"/>
    <property type="project" value="UniProtKB-UniRule"/>
</dbReference>
<dbReference type="Pfam" id="PF18885">
    <property type="entry name" value="DUF5648"/>
    <property type="match status" value="1"/>
</dbReference>
<keyword evidence="3 6" id="KW-0133">Cell shape</keyword>
<dbReference type="RefSeq" id="WP_016184039.1">
    <property type="nucleotide sequence ID" value="NZ_JXKI01000012.1"/>
</dbReference>
<comment type="caution">
    <text evidence="10">The sequence shown here is derived from an EMBL/GenBank/DDBJ whole genome shotgun (WGS) entry which is preliminary data.</text>
</comment>
<dbReference type="Pfam" id="PF03734">
    <property type="entry name" value="YkuD"/>
    <property type="match status" value="1"/>
</dbReference>
<evidence type="ECO:0000256" key="5">
    <source>
        <dbReference type="ARBA" id="ARBA00023316"/>
    </source>
</evidence>
<feature type="chain" id="PRO_5030177102" description="L,D-TPase catalytic domain-containing protein" evidence="8">
    <location>
        <begin position="27"/>
        <end position="470"/>
    </location>
</feature>
<keyword evidence="8" id="KW-0732">Signal</keyword>
<dbReference type="PATRIC" id="fig|1121865.3.peg.1878"/>
<sequence length="470" mass="52540">MKKLKFLGWLSVGLIGITLTCTPLYAQEESSTESSAINPSTTETTSTQANLSETTATADSATNKTQEAADTEKEETTTSTETKTPEVPVASQPVTKEVPTQAMYRVYNYNSGEHFFTANSYEASQLAKLGWHYEGIAWYAPLEGEPVYRLYNPNNGDHHYTLSGGEKAWLAQHGWRYEGIGWYSDNQKRIPLYRSYNPNAKSGSHHYTQSLGEHNQLLNHGWRNENIAWYASNVTPSSNQHEQLKQISVTTAIFHHIQLAGDTVIQTSPNASAPAIANSASYRGLVAITRQKVSNYDGLWYAVAFPDDQIGWIRTQYLAAYRDNDYYLYTTGGPYPNLAAYPNVNVEINYTAKRLYLKSGNRVIYTMLSQHAMPGMLSPTGHYSINTYRARRFWWMGGGADYAAGWKDYGMYLIHSTPIATPNGGYKHDIGMKLGVPGSGTSHGCIQVSVEDAKWFYSHIQTGTPVYIHY</sequence>
<comment type="pathway">
    <text evidence="1 6">Cell wall biogenesis; peptidoglycan biosynthesis.</text>
</comment>
<dbReference type="GO" id="GO:0005576">
    <property type="term" value="C:extracellular region"/>
    <property type="evidence" value="ECO:0007669"/>
    <property type="project" value="TreeGrafter"/>
</dbReference>
<dbReference type="CDD" id="cd16913">
    <property type="entry name" value="YkuD_like"/>
    <property type="match status" value="1"/>
</dbReference>
<feature type="region of interest" description="Disordered" evidence="7">
    <location>
        <begin position="29"/>
        <end position="95"/>
    </location>
</feature>
<feature type="compositionally biased region" description="Low complexity" evidence="7">
    <location>
        <begin position="77"/>
        <end position="86"/>
    </location>
</feature>
<keyword evidence="11" id="KW-1185">Reference proteome</keyword>
<evidence type="ECO:0000256" key="8">
    <source>
        <dbReference type="SAM" id="SignalP"/>
    </source>
</evidence>
<dbReference type="Gene3D" id="2.40.440.10">
    <property type="entry name" value="L,D-transpeptidase catalytic domain-like"/>
    <property type="match status" value="1"/>
</dbReference>
<dbReference type="InterPro" id="IPR005490">
    <property type="entry name" value="LD_TPept_cat_dom"/>
</dbReference>
<dbReference type="EMBL" id="ASWJ01000011">
    <property type="protein sequence ID" value="EOW80010.1"/>
    <property type="molecule type" value="Genomic_DNA"/>
</dbReference>
<reference evidence="10 11" key="1">
    <citation type="submission" date="2013-03" db="EMBL/GenBank/DDBJ databases">
        <title>The Genome Sequence of Enterococcus columbae ATCC_51263 (PacBio/Illumina hybrid assembly).</title>
        <authorList>
            <consortium name="The Broad Institute Genomics Platform"/>
            <consortium name="The Broad Institute Genome Sequencing Center for Infectious Disease"/>
            <person name="Earl A."/>
            <person name="Russ C."/>
            <person name="Gilmore M."/>
            <person name="Surin D."/>
            <person name="Walker B."/>
            <person name="Young S."/>
            <person name="Zeng Q."/>
            <person name="Gargeya S."/>
            <person name="Fitzgerald M."/>
            <person name="Haas B."/>
            <person name="Abouelleil A."/>
            <person name="Allen A.W."/>
            <person name="Alvarado L."/>
            <person name="Arachchi H.M."/>
            <person name="Berlin A.M."/>
            <person name="Chapman S.B."/>
            <person name="Gainer-Dewar J."/>
            <person name="Goldberg J."/>
            <person name="Griggs A."/>
            <person name="Gujja S."/>
            <person name="Hansen M."/>
            <person name="Howarth C."/>
            <person name="Imamovic A."/>
            <person name="Ireland A."/>
            <person name="Larimer J."/>
            <person name="McCowan C."/>
            <person name="Murphy C."/>
            <person name="Pearson M."/>
            <person name="Poon T.W."/>
            <person name="Priest M."/>
            <person name="Roberts A."/>
            <person name="Saif S."/>
            <person name="Shea T."/>
            <person name="Sisk P."/>
            <person name="Sykes S."/>
            <person name="Wortman J."/>
            <person name="Nusbaum C."/>
            <person name="Birren B."/>
        </authorList>
    </citation>
    <scope>NUCLEOTIDE SEQUENCE [LARGE SCALE GENOMIC DNA]</scope>
    <source>
        <strain evidence="10 11">ATCC 51263</strain>
    </source>
</reference>
<proteinExistence type="predicted"/>
<gene>
    <name evidence="10" type="ORF">I568_02361</name>
</gene>
<feature type="domain" description="L,D-TPase catalytic" evidence="9">
    <location>
        <begin position="344"/>
        <end position="469"/>
    </location>
</feature>
<organism evidence="10 11">
    <name type="scientific">Enterococcus columbae DSM 7374 = ATCC 51263</name>
    <dbReference type="NCBI Taxonomy" id="1121865"/>
    <lineage>
        <taxon>Bacteria</taxon>
        <taxon>Bacillati</taxon>
        <taxon>Bacillota</taxon>
        <taxon>Bacilli</taxon>
        <taxon>Lactobacillales</taxon>
        <taxon>Enterococcaceae</taxon>
        <taxon>Enterococcus</taxon>
    </lineage>
</organism>
<dbReference type="GO" id="GO:0071972">
    <property type="term" value="F:peptidoglycan L,D-transpeptidase activity"/>
    <property type="evidence" value="ECO:0007669"/>
    <property type="project" value="TreeGrafter"/>
</dbReference>
<dbReference type="GO" id="GO:0016740">
    <property type="term" value="F:transferase activity"/>
    <property type="evidence" value="ECO:0007669"/>
    <property type="project" value="UniProtKB-KW"/>
</dbReference>
<evidence type="ECO:0000259" key="9">
    <source>
        <dbReference type="PROSITE" id="PS52029"/>
    </source>
</evidence>
<evidence type="ECO:0000256" key="1">
    <source>
        <dbReference type="ARBA" id="ARBA00004752"/>
    </source>
</evidence>
<dbReference type="InterPro" id="IPR038063">
    <property type="entry name" value="Transpep_catalytic_dom"/>
</dbReference>
<dbReference type="eggNOG" id="COG1376">
    <property type="taxonomic scope" value="Bacteria"/>
</dbReference>
<feature type="active site" description="Nucleophile" evidence="6">
    <location>
        <position position="445"/>
    </location>
</feature>
<dbReference type="Proteomes" id="UP000014113">
    <property type="component" value="Unassembled WGS sequence"/>
</dbReference>
<name>S0KK05_9ENTE</name>
<dbReference type="GO" id="GO:0018104">
    <property type="term" value="P:peptidoglycan-protein cross-linking"/>
    <property type="evidence" value="ECO:0007669"/>
    <property type="project" value="TreeGrafter"/>
</dbReference>
<dbReference type="InterPro" id="IPR043708">
    <property type="entry name" value="DUF5648"/>
</dbReference>
<evidence type="ECO:0000256" key="3">
    <source>
        <dbReference type="ARBA" id="ARBA00022960"/>
    </source>
</evidence>
<feature type="active site" description="Proton donor/acceptor" evidence="6">
    <location>
        <position position="415"/>
    </location>
</feature>
<evidence type="ECO:0000256" key="7">
    <source>
        <dbReference type="SAM" id="MobiDB-lite"/>
    </source>
</evidence>
<keyword evidence="4 6" id="KW-0573">Peptidoglycan synthesis</keyword>
<feature type="compositionally biased region" description="Polar residues" evidence="7">
    <location>
        <begin position="29"/>
        <end position="63"/>
    </location>
</feature>
<evidence type="ECO:0000256" key="2">
    <source>
        <dbReference type="ARBA" id="ARBA00022679"/>
    </source>
</evidence>
<evidence type="ECO:0000256" key="6">
    <source>
        <dbReference type="PROSITE-ProRule" id="PRU01373"/>
    </source>
</evidence>
<dbReference type="PANTHER" id="PTHR30582:SF2">
    <property type="entry name" value="L,D-TRANSPEPTIDASE YCIB-RELATED"/>
    <property type="match status" value="1"/>
</dbReference>
<dbReference type="InterPro" id="IPR050979">
    <property type="entry name" value="LD-transpeptidase"/>
</dbReference>
<dbReference type="UniPathway" id="UPA00219"/>
<evidence type="ECO:0000313" key="11">
    <source>
        <dbReference type="Proteomes" id="UP000014113"/>
    </source>
</evidence>
<dbReference type="AlphaFoldDB" id="S0KK05"/>